<dbReference type="Pfam" id="PF13302">
    <property type="entry name" value="Acetyltransf_3"/>
    <property type="match status" value="1"/>
</dbReference>
<dbReference type="Proteomes" id="UP001183202">
    <property type="component" value="Unassembled WGS sequence"/>
</dbReference>
<organism evidence="2 3">
    <name type="scientific">Pseudonocardia charpentierae</name>
    <dbReference type="NCBI Taxonomy" id="3075545"/>
    <lineage>
        <taxon>Bacteria</taxon>
        <taxon>Bacillati</taxon>
        <taxon>Actinomycetota</taxon>
        <taxon>Actinomycetes</taxon>
        <taxon>Pseudonocardiales</taxon>
        <taxon>Pseudonocardiaceae</taxon>
        <taxon>Pseudonocardia</taxon>
    </lineage>
</organism>
<dbReference type="PANTHER" id="PTHR43441">
    <property type="entry name" value="RIBOSOMAL-PROTEIN-SERINE ACETYLTRANSFERASE"/>
    <property type="match status" value="1"/>
</dbReference>
<dbReference type="InterPro" id="IPR051908">
    <property type="entry name" value="Ribosomal_N-acetyltransferase"/>
</dbReference>
<dbReference type="Gene3D" id="3.40.630.30">
    <property type="match status" value="1"/>
</dbReference>
<evidence type="ECO:0000313" key="3">
    <source>
        <dbReference type="Proteomes" id="UP001183202"/>
    </source>
</evidence>
<comment type="caution">
    <text evidence="2">The sequence shown here is derived from an EMBL/GenBank/DDBJ whole genome shotgun (WGS) entry which is preliminary data.</text>
</comment>
<keyword evidence="2" id="KW-0808">Transferase</keyword>
<keyword evidence="3" id="KW-1185">Reference proteome</keyword>
<evidence type="ECO:0000313" key="2">
    <source>
        <dbReference type="EMBL" id="MDT0348772.1"/>
    </source>
</evidence>
<dbReference type="SUPFAM" id="SSF55729">
    <property type="entry name" value="Acyl-CoA N-acyltransferases (Nat)"/>
    <property type="match status" value="1"/>
</dbReference>
<dbReference type="EMBL" id="JAVREJ010000002">
    <property type="protein sequence ID" value="MDT0348772.1"/>
    <property type="molecule type" value="Genomic_DNA"/>
</dbReference>
<dbReference type="InterPro" id="IPR016181">
    <property type="entry name" value="Acyl_CoA_acyltransferase"/>
</dbReference>
<gene>
    <name evidence="2" type="ORF">RM445_04460</name>
</gene>
<protein>
    <submittedName>
        <fullName evidence="2">GNAT family protein</fullName>
        <ecNumber evidence="2">2.-.-.-</ecNumber>
    </submittedName>
</protein>
<dbReference type="GO" id="GO:0016740">
    <property type="term" value="F:transferase activity"/>
    <property type="evidence" value="ECO:0007669"/>
    <property type="project" value="UniProtKB-KW"/>
</dbReference>
<dbReference type="EC" id="2.-.-.-" evidence="2"/>
<dbReference type="RefSeq" id="WP_311554917.1">
    <property type="nucleotide sequence ID" value="NZ_JAVREJ010000002.1"/>
</dbReference>
<accession>A0ABU2N4E2</accession>
<evidence type="ECO:0000259" key="1">
    <source>
        <dbReference type="Pfam" id="PF13302"/>
    </source>
</evidence>
<dbReference type="PANTHER" id="PTHR43441:SF10">
    <property type="entry name" value="ACETYLTRANSFERASE"/>
    <property type="match status" value="1"/>
</dbReference>
<feature type="domain" description="N-acetyltransferase" evidence="1">
    <location>
        <begin position="2"/>
        <end position="106"/>
    </location>
</feature>
<dbReference type="InterPro" id="IPR000182">
    <property type="entry name" value="GNAT_dom"/>
</dbReference>
<proteinExistence type="predicted"/>
<sequence>MDAATAYIARRTAGWKRDERCSWGVCEPTSGRMLGEVELVNLDLPMGTANLTCWALPEARGRGMSSAAVGAVVRFAFGGLGLYRVGYQWAVGNHASGRLAARCGFVVEGRERSAWVVEGRRTDVMICGRLATDG</sequence>
<name>A0ABU2N4E2_9PSEU</name>
<reference evidence="3" key="1">
    <citation type="submission" date="2023-07" db="EMBL/GenBank/DDBJ databases">
        <title>30 novel species of actinomycetes from the DSMZ collection.</title>
        <authorList>
            <person name="Nouioui I."/>
        </authorList>
    </citation>
    <scope>NUCLEOTIDE SEQUENCE [LARGE SCALE GENOMIC DNA]</scope>
    <source>
        <strain evidence="3">DSM 45834</strain>
    </source>
</reference>